<feature type="transmembrane region" description="Helical" evidence="2">
    <location>
        <begin position="591"/>
        <end position="610"/>
    </location>
</feature>
<dbReference type="EMBL" id="CM001377">
    <property type="protein sequence ID" value="EHM10460.1"/>
    <property type="molecule type" value="Genomic_DNA"/>
</dbReference>
<dbReference type="AlphaFoldDB" id="H0UNP5"/>
<dbReference type="RefSeq" id="WP_006583954.1">
    <property type="nucleotide sequence ID" value="NZ_CM001377.1"/>
</dbReference>
<feature type="chain" id="PRO_5003541488" evidence="3">
    <location>
        <begin position="27"/>
        <end position="648"/>
    </location>
</feature>
<evidence type="ECO:0000256" key="3">
    <source>
        <dbReference type="SAM" id="SignalP"/>
    </source>
</evidence>
<dbReference type="OrthoDB" id="846150at2"/>
<keyword evidence="2" id="KW-0812">Transmembrane</keyword>
<dbReference type="HOGENOM" id="CLU_022757_1_0_0"/>
<keyword evidence="2" id="KW-1133">Transmembrane helix</keyword>
<feature type="transmembrane region" description="Helical" evidence="2">
    <location>
        <begin position="622"/>
        <end position="644"/>
    </location>
</feature>
<evidence type="ECO:0000256" key="2">
    <source>
        <dbReference type="SAM" id="Phobius"/>
    </source>
</evidence>
<dbReference type="STRING" id="926567.TheveDRAFT_1341"/>
<accession>H0UNP5</accession>
<dbReference type="Pfam" id="PF00144">
    <property type="entry name" value="Beta-lactamase"/>
    <property type="match status" value="1"/>
</dbReference>
<evidence type="ECO:0000259" key="4">
    <source>
        <dbReference type="Pfam" id="PF00144"/>
    </source>
</evidence>
<evidence type="ECO:0000313" key="5">
    <source>
        <dbReference type="EMBL" id="EHM10460.1"/>
    </source>
</evidence>
<dbReference type="Proteomes" id="UP000005730">
    <property type="component" value="Chromosome"/>
</dbReference>
<keyword evidence="3" id="KW-0732">Signal</keyword>
<gene>
    <name evidence="5" type="ORF">TheveDRAFT_1341</name>
</gene>
<name>H0UNP5_9BACT</name>
<dbReference type="SUPFAM" id="SSF56601">
    <property type="entry name" value="beta-lactamase/transpeptidase-like"/>
    <property type="match status" value="1"/>
</dbReference>
<protein>
    <submittedName>
        <fullName evidence="5">Penicillin-binding protein, beta-lactamase class C</fullName>
    </submittedName>
</protein>
<dbReference type="InterPro" id="IPR012338">
    <property type="entry name" value="Beta-lactam/transpept-like"/>
</dbReference>
<evidence type="ECO:0000256" key="1">
    <source>
        <dbReference type="SAM" id="MobiDB-lite"/>
    </source>
</evidence>
<feature type="region of interest" description="Disordered" evidence="1">
    <location>
        <begin position="378"/>
        <end position="415"/>
    </location>
</feature>
<sequence>MGFIRPRTMWIAIALSILLNLNPAEAGTRNSPPDSINPVDLETFTRGFLAGIMKANHVPGAVFVAIHNDKVISCFGMGTADLETHRPMTADTVVRTASISKVLTSIAVLTLCERGKMSLDDDVNRYLKGISVPSKPWDSPVTIRNLLTHTGGFEDRWTATEADDPVAEVSFSKSLSHIMPRRVFPPGEVYCYSNYGMALAGAAVEGATRRNFQSLVKKTILNPLGMTKSGFTIDQGMEKDLATGYFSAPDPYPAQMAYFKEVPAISFCSTARDMGNLLRALLKDGQLNGRQVIPQEAVKKLLTPAFFNHPSVKGATLGMYESQAGDVEGIEHGGDVDGFTSLLFLAPKKSFGFFVAFNGDVSSMRDYLREALADRYLSGSRPRKPAAPTTTTPSTPKGDEGAQRPTETEDISGSYRHIRYSRSTVEKAYLMLGPTVTISRSEDGSLTVSYPEAWDRSTQEFHPEGKDLFVSEDGAHLALRRDPSGRVKYIFIGDAYETYEPVPLMENPRTTRILLWSFGAALLISAAMFSFGTFKAKSTRWYEDAPRWHQKWAWILCFWILGWSFLLSIRLCDLNMGYSFRLGIPWQVKSLFTLPILGCLTLIPPTLALARRPMDSKPFELPLFLCCFGLGAVFLGFLNTWNLLGFKF</sequence>
<dbReference type="PANTHER" id="PTHR46825:SF9">
    <property type="entry name" value="BETA-LACTAMASE-RELATED DOMAIN-CONTAINING PROTEIN"/>
    <property type="match status" value="1"/>
</dbReference>
<feature type="compositionally biased region" description="Low complexity" evidence="1">
    <location>
        <begin position="386"/>
        <end position="396"/>
    </location>
</feature>
<dbReference type="InterPro" id="IPR050491">
    <property type="entry name" value="AmpC-like"/>
</dbReference>
<dbReference type="eggNOG" id="COG1680">
    <property type="taxonomic scope" value="Bacteria"/>
</dbReference>
<feature type="domain" description="Beta-lactamase-related" evidence="4">
    <location>
        <begin position="49"/>
        <end position="373"/>
    </location>
</feature>
<evidence type="ECO:0000313" key="6">
    <source>
        <dbReference type="Proteomes" id="UP000005730"/>
    </source>
</evidence>
<feature type="transmembrane region" description="Helical" evidence="2">
    <location>
        <begin position="513"/>
        <end position="531"/>
    </location>
</feature>
<dbReference type="PANTHER" id="PTHR46825">
    <property type="entry name" value="D-ALANYL-D-ALANINE-CARBOXYPEPTIDASE/ENDOPEPTIDASE AMPH"/>
    <property type="match status" value="1"/>
</dbReference>
<keyword evidence="2" id="KW-0472">Membrane</keyword>
<dbReference type="InterPro" id="IPR001466">
    <property type="entry name" value="Beta-lactam-related"/>
</dbReference>
<reference evidence="5 6" key="1">
    <citation type="submission" date="2011-10" db="EMBL/GenBank/DDBJ databases">
        <title>The Noncontiguous Finished genome of Thermanaerovibrio velox DSM 12556.</title>
        <authorList>
            <consortium name="US DOE Joint Genome Institute (JGI-PGF)"/>
            <person name="Lucas S."/>
            <person name="Copeland A."/>
            <person name="Lapidus A."/>
            <person name="Glavina del Rio T."/>
            <person name="Dalin E."/>
            <person name="Tice H."/>
            <person name="Bruce D."/>
            <person name="Goodwin L."/>
            <person name="Pitluck S."/>
            <person name="Peters L."/>
            <person name="Mikhailova N."/>
            <person name="Teshima H."/>
            <person name="Kyrpides N."/>
            <person name="Mavromatis K."/>
            <person name="Ivanova N."/>
            <person name="Markowitz V."/>
            <person name="Cheng J.-F."/>
            <person name="Hugenholtz P."/>
            <person name="Woyke T."/>
            <person name="Wu D."/>
            <person name="Spring S."/>
            <person name="Brambilla E.-M."/>
            <person name="Klenk H.-P."/>
            <person name="Eisen J.A."/>
        </authorList>
    </citation>
    <scope>NUCLEOTIDE SEQUENCE [LARGE SCALE GENOMIC DNA]</scope>
    <source>
        <strain evidence="5 6">DSM 12556</strain>
    </source>
</reference>
<feature type="signal peptide" evidence="3">
    <location>
        <begin position="1"/>
        <end position="26"/>
    </location>
</feature>
<keyword evidence="6" id="KW-1185">Reference proteome</keyword>
<proteinExistence type="predicted"/>
<dbReference type="Gene3D" id="3.40.710.10">
    <property type="entry name" value="DD-peptidase/beta-lactamase superfamily"/>
    <property type="match status" value="1"/>
</dbReference>
<feature type="transmembrane region" description="Helical" evidence="2">
    <location>
        <begin position="552"/>
        <end position="571"/>
    </location>
</feature>
<organism evidence="5 6">
    <name type="scientific">Thermanaerovibrio velox DSM 12556</name>
    <dbReference type="NCBI Taxonomy" id="926567"/>
    <lineage>
        <taxon>Bacteria</taxon>
        <taxon>Thermotogati</taxon>
        <taxon>Synergistota</taxon>
        <taxon>Synergistia</taxon>
        <taxon>Synergistales</taxon>
        <taxon>Synergistaceae</taxon>
        <taxon>Thermanaerovibrio</taxon>
    </lineage>
</organism>